<name>A0ABQ9TJ91_SAGOE</name>
<evidence type="ECO:0000313" key="4">
    <source>
        <dbReference type="EMBL" id="KAK2084792.1"/>
    </source>
</evidence>
<gene>
    <name evidence="4" type="primary">SERPINC1</name>
    <name evidence="4" type="ORF">P7K49_037825</name>
</gene>
<dbReference type="PANTHER" id="PTHR11461">
    <property type="entry name" value="SERINE PROTEASE INHIBITOR, SERPIN"/>
    <property type="match status" value="1"/>
</dbReference>
<feature type="region of interest" description="Disordered" evidence="2">
    <location>
        <begin position="69"/>
        <end position="110"/>
    </location>
</feature>
<dbReference type="InterPro" id="IPR036186">
    <property type="entry name" value="Serpin_sf"/>
</dbReference>
<dbReference type="PANTHER" id="PTHR11461:SF53">
    <property type="entry name" value="ANTITHROMBIN-III"/>
    <property type="match status" value="1"/>
</dbReference>
<comment type="caution">
    <text evidence="4">The sequence shown here is derived from an EMBL/GenBank/DDBJ whole genome shotgun (WGS) entry which is preliminary data.</text>
</comment>
<reference evidence="4 5" key="1">
    <citation type="submission" date="2023-05" db="EMBL/GenBank/DDBJ databases">
        <title>B98-5 Cell Line De Novo Hybrid Assembly: An Optical Mapping Approach.</title>
        <authorList>
            <person name="Kananen K."/>
            <person name="Auerbach J.A."/>
            <person name="Kautto E."/>
            <person name="Blachly J.S."/>
        </authorList>
    </citation>
    <scope>NUCLEOTIDE SEQUENCE [LARGE SCALE GENOMIC DNA]</scope>
    <source>
        <strain evidence="4">B95-8</strain>
        <tissue evidence="4">Cell line</tissue>
    </source>
</reference>
<dbReference type="EMBL" id="JASSZA010000022">
    <property type="protein sequence ID" value="KAK2084792.1"/>
    <property type="molecule type" value="Genomic_DNA"/>
</dbReference>
<dbReference type="Proteomes" id="UP001266305">
    <property type="component" value="Unassembled WGS sequence"/>
</dbReference>
<organism evidence="4 5">
    <name type="scientific">Saguinus oedipus</name>
    <name type="common">Cotton-top tamarin</name>
    <name type="synonym">Oedipomidas oedipus</name>
    <dbReference type="NCBI Taxonomy" id="9490"/>
    <lineage>
        <taxon>Eukaryota</taxon>
        <taxon>Metazoa</taxon>
        <taxon>Chordata</taxon>
        <taxon>Craniata</taxon>
        <taxon>Vertebrata</taxon>
        <taxon>Euteleostomi</taxon>
        <taxon>Mammalia</taxon>
        <taxon>Eutheria</taxon>
        <taxon>Euarchontoglires</taxon>
        <taxon>Primates</taxon>
        <taxon>Haplorrhini</taxon>
        <taxon>Platyrrhini</taxon>
        <taxon>Cebidae</taxon>
        <taxon>Callitrichinae</taxon>
        <taxon>Saguinus</taxon>
    </lineage>
</organism>
<dbReference type="Pfam" id="PF00079">
    <property type="entry name" value="Serpin"/>
    <property type="match status" value="1"/>
</dbReference>
<dbReference type="InterPro" id="IPR042178">
    <property type="entry name" value="Serpin_sf_1"/>
</dbReference>
<feature type="compositionally biased region" description="Low complexity" evidence="2">
    <location>
        <begin position="12"/>
        <end position="24"/>
    </location>
</feature>
<dbReference type="InterPro" id="IPR023796">
    <property type="entry name" value="Serpin_dom"/>
</dbReference>
<sequence length="594" mass="66513">MGRPQTLPARTSSLPFRPFFHSSPHPSPTLDPSDRWLRGRNAASSSHGESGPSLSATHTSFFIRVVTHRRLEMGRPPTPRRPAPRPRIALPDVAGQTGGTEGSGDRTASAGSSLPLCGFSLLYASPVGPPLLSRFAPLFSEGLEDWPQSRQEGKSPRLPQPPDSPTLAHLTTSGNLHWAPFSPRRRWEDPAPTDPGTLNQPEAAPGPLKVHLLSLLLIGLWGCVTCHESPKDICIAKPRDIPMNPMCIYRSPEKKATEDEGSEQKIPEATNPRVWELSKANSRFATTFYQHLADSKKDNDNIFLSPLSISTAFAMTKLGACNDTLKQLMEVFKFDTISEKTSDQIHFFFAKLNCRLYRKANKSSTLVSANRLFGDKSLTFNETYQDISELVYGAKLQPLDFKGNAEKSRVAINKWVSNKTEGRIADVIPPEAINELTVLVLVNTIYFKGLWKSKFSPENTRKDLFYKADEESCSVSMMYQEGKFRYRRVAEGTQVLELPFKGDDITMVLILPKPEKSLAKVEQELTPEVLQEWLDELEETMLVVHMPRFRIEDGFSLKEQLQDMGLVDLFTPEKSKLPGLSRKEFPPLSTHRVV</sequence>
<proteinExistence type="inferred from homology"/>
<dbReference type="SMART" id="SM00093">
    <property type="entry name" value="SERPIN"/>
    <property type="match status" value="1"/>
</dbReference>
<keyword evidence="5" id="KW-1185">Reference proteome</keyword>
<evidence type="ECO:0000259" key="3">
    <source>
        <dbReference type="SMART" id="SM00093"/>
    </source>
</evidence>
<dbReference type="Gene3D" id="2.30.39.10">
    <property type="entry name" value="Alpha-1-antitrypsin, domain 1"/>
    <property type="match status" value="1"/>
</dbReference>
<evidence type="ECO:0000256" key="1">
    <source>
        <dbReference type="RuleBase" id="RU000411"/>
    </source>
</evidence>
<accession>A0ABQ9TJ91</accession>
<feature type="compositionally biased region" description="Low complexity" evidence="2">
    <location>
        <begin position="42"/>
        <end position="56"/>
    </location>
</feature>
<dbReference type="Gene3D" id="3.30.497.10">
    <property type="entry name" value="Antithrombin, subunit I, domain 2"/>
    <property type="match status" value="1"/>
</dbReference>
<protein>
    <submittedName>
        <fullName evidence="4">Antithrombin-III</fullName>
    </submittedName>
</protein>
<dbReference type="InterPro" id="IPR000215">
    <property type="entry name" value="Serpin_fam"/>
</dbReference>
<dbReference type="InterPro" id="IPR042185">
    <property type="entry name" value="Serpin_sf_2"/>
</dbReference>
<feature type="domain" description="Serpin" evidence="3">
    <location>
        <begin position="286"/>
        <end position="592"/>
    </location>
</feature>
<dbReference type="SUPFAM" id="SSF56574">
    <property type="entry name" value="Serpins"/>
    <property type="match status" value="1"/>
</dbReference>
<evidence type="ECO:0000256" key="2">
    <source>
        <dbReference type="SAM" id="MobiDB-lite"/>
    </source>
</evidence>
<evidence type="ECO:0000313" key="5">
    <source>
        <dbReference type="Proteomes" id="UP001266305"/>
    </source>
</evidence>
<feature type="region of interest" description="Disordered" evidence="2">
    <location>
        <begin position="146"/>
        <end position="203"/>
    </location>
</feature>
<feature type="region of interest" description="Disordered" evidence="2">
    <location>
        <begin position="1"/>
        <end position="56"/>
    </location>
</feature>
<comment type="similarity">
    <text evidence="1">Belongs to the serpin family.</text>
</comment>